<evidence type="ECO:0000259" key="6">
    <source>
        <dbReference type="Pfam" id="PF24527"/>
    </source>
</evidence>
<feature type="domain" description="Nucleoporin POM152 Ig-like" evidence="4">
    <location>
        <begin position="677"/>
        <end position="756"/>
    </location>
</feature>
<keyword evidence="1" id="KW-1133">Transmembrane helix</keyword>
<dbReference type="GO" id="GO:0006606">
    <property type="term" value="P:protein import into nucleus"/>
    <property type="evidence" value="ECO:0007669"/>
    <property type="project" value="TreeGrafter"/>
</dbReference>
<protein>
    <recommendedName>
        <fullName evidence="9">Nucleoporin Pom152</fullName>
    </recommendedName>
</protein>
<gene>
    <name evidence="7" type="ORF">SmJEL517_g03361</name>
</gene>
<keyword evidence="1" id="KW-0812">Transmembrane</keyword>
<evidence type="ECO:0000313" key="8">
    <source>
        <dbReference type="Proteomes" id="UP000319731"/>
    </source>
</evidence>
<feature type="transmembrane region" description="Helical" evidence="1">
    <location>
        <begin position="35"/>
        <end position="52"/>
    </location>
</feature>
<feature type="domain" description="Nucleoporin POM152 ninth Ig-like" evidence="6">
    <location>
        <begin position="1003"/>
        <end position="1061"/>
    </location>
</feature>
<feature type="domain" description="Nucleoporin POM152 N-terminal transmembrane" evidence="3">
    <location>
        <begin position="8"/>
        <end position="78"/>
    </location>
</feature>
<dbReference type="Pfam" id="PF24312">
    <property type="entry name" value="Ig-like_POM152"/>
    <property type="match status" value="3"/>
</dbReference>
<feature type="domain" description="Nucleoporin POM152 Ig-like" evidence="4">
    <location>
        <begin position="381"/>
        <end position="471"/>
    </location>
</feature>
<keyword evidence="1" id="KW-0472">Membrane</keyword>
<name>A0A507C8U7_9FUNG</name>
<dbReference type="Pfam" id="PF23664">
    <property type="entry name" value="Ig_Pom152"/>
    <property type="match status" value="2"/>
</dbReference>
<dbReference type="InterPro" id="IPR037701">
    <property type="entry name" value="Pom152"/>
</dbReference>
<dbReference type="InterPro" id="IPR056542">
    <property type="entry name" value="Ig-like_POM152_1st"/>
</dbReference>
<dbReference type="Pfam" id="PF24527">
    <property type="entry name" value="Ig-like_Pom152_9"/>
    <property type="match status" value="1"/>
</dbReference>
<dbReference type="Pfam" id="PF24097">
    <property type="entry name" value="TMD_POM152"/>
    <property type="match status" value="1"/>
</dbReference>
<feature type="domain" description="Nucleoporin POM152 immunoglobulin-like" evidence="2">
    <location>
        <begin position="479"/>
        <end position="581"/>
    </location>
</feature>
<dbReference type="PANTHER" id="PTHR28206:SF1">
    <property type="entry name" value="NUCLEOPORIN POM152"/>
    <property type="match status" value="1"/>
</dbReference>
<dbReference type="InterPro" id="IPR056543">
    <property type="entry name" value="Ig-like_POM152_9th"/>
</dbReference>
<reference evidence="7 8" key="1">
    <citation type="journal article" date="2019" name="Sci. Rep.">
        <title>Comparative genomics of chytrid fungi reveal insights into the obligate biotrophic and pathogenic lifestyle of Synchytrium endobioticum.</title>
        <authorList>
            <person name="van de Vossenberg B.T.L.H."/>
            <person name="Warris S."/>
            <person name="Nguyen H.D.T."/>
            <person name="van Gent-Pelzer M.P.E."/>
            <person name="Joly D.L."/>
            <person name="van de Geest H.C."/>
            <person name="Bonants P.J.M."/>
            <person name="Smith D.S."/>
            <person name="Levesque C.A."/>
            <person name="van der Lee T.A.J."/>
        </authorList>
    </citation>
    <scope>NUCLEOTIDE SEQUENCE [LARGE SCALE GENOMIC DNA]</scope>
    <source>
        <strain evidence="7 8">JEL517</strain>
    </source>
</reference>
<dbReference type="Proteomes" id="UP000319731">
    <property type="component" value="Unassembled WGS sequence"/>
</dbReference>
<dbReference type="GO" id="GO:0017056">
    <property type="term" value="F:structural constituent of nuclear pore"/>
    <property type="evidence" value="ECO:0007669"/>
    <property type="project" value="InterPro"/>
</dbReference>
<evidence type="ECO:0000313" key="7">
    <source>
        <dbReference type="EMBL" id="TPX33925.1"/>
    </source>
</evidence>
<proteinExistence type="predicted"/>
<dbReference type="EMBL" id="QEAO01000017">
    <property type="protein sequence ID" value="TPX33925.1"/>
    <property type="molecule type" value="Genomic_DNA"/>
</dbReference>
<keyword evidence="8" id="KW-1185">Reference proteome</keyword>
<evidence type="ECO:0000259" key="2">
    <source>
        <dbReference type="Pfam" id="PF23664"/>
    </source>
</evidence>
<accession>A0A507C8U7</accession>
<dbReference type="RefSeq" id="XP_031024809.1">
    <property type="nucleotide sequence ID" value="XM_031169289.1"/>
</dbReference>
<evidence type="ECO:0000259" key="4">
    <source>
        <dbReference type="Pfam" id="PF24312"/>
    </source>
</evidence>
<sequence>MVVFDDVARRQVAAAVFLGIQAVKVHQWFASTEIIWLWILLDIAFFVTLHFMRIPLLDFSLPITLLLVVSFVVVNLIASQSSIQDGLHIPGTAMSIGGHVPEHIPEDGNGTHIVGVHTVVVKPPIVGSLNPNSTSFCLSDTTTTVSVPLLIRGSWLAEYLVEYERTPYGAKVSDRHNLTVTSVPVSKSIAETPIPKSQLTKSQLFLNKPGRYRLLRVWELKKGVPHTLGSVIHGETDVVGCPEAKWIFTDTSRKRDICVDELYRLEAELNGAPPFQLRYLQRIARTDSLMTTTVDIASPDTSTGDEQIALDADVAPQKVRHSIELRVDVTAPYFFRILSVSDRFENLVFYEDSIESVPDVKGMVIHASTQGDHQLVEVHPRPTARFTETDAFKLLMQNADGKPIASGSELPFVLDGSAPFTITYRKDNESPLIKSDIRTSLSHMPVSTSGVYELLSVKDQYCAGTLLLPSQREVVGVYPPRITIAAEPLMERCVGEVGASVNLTFAGEPPFRLDYQEIRSDTGTRTNHYIDSPKSRANLPLRPAVAGRWKYEWISISDAYYKDVKISAPPFSQVVHPQSEARFNIGDKLLRCIGDHVKLRVDLQGSGPWTLTYDTIADGASLGRTRLNVATSPAFIVTPPFNSSGEVKIDLIEITDANGCNFPLSVPQASVSVLTQRPAASFICPKPVEILENQIANLHLSLSGHPPYKIKVRHVETGQTFDTDKSPLPVRLAGVYELESLTDAYCYGKLKSPMKCEVTITPRPSLILDHNQCANYKEGICCTPEICEGDTSIVHVDIKGKPPFTLDLTQETEDASKRSSVESKHIDTDKRAAIPLSSLPGRHTYHITGVRDGNYPIDVPKRNEIQLVHKVKARPRATLGHAPVRIFRCASDGPSGLDSPDALNDSEALLTIDLSGEPPFVLSLRVKQDGFAHTQIRVDNITESTYGLPLTRMAESAGSLTISLLRVSDATGCPRDYDPGLVEHQKTIQVTDVARITSLSPASACVGETLLFSLQGVPPFFIKYRLGNKTLTEQESQPVFSVSATQSGVVTVDEVCNRAEGLGQVERCCPVSLSHTVHEIPSVRVDGGHATIDDIQEGGTSLITFDFMGTPPFNMTYKRSTPGQPDETFRVADIKSRHYEVETSQEGTYRVVSIADKYCAYPRKS</sequence>
<dbReference type="AlphaFoldDB" id="A0A507C8U7"/>
<evidence type="ECO:0000256" key="1">
    <source>
        <dbReference type="SAM" id="Phobius"/>
    </source>
</evidence>
<dbReference type="GO" id="GO:0006999">
    <property type="term" value="P:nuclear pore organization"/>
    <property type="evidence" value="ECO:0007669"/>
    <property type="project" value="TreeGrafter"/>
</dbReference>
<organism evidence="7 8">
    <name type="scientific">Synchytrium microbalum</name>
    <dbReference type="NCBI Taxonomy" id="1806994"/>
    <lineage>
        <taxon>Eukaryota</taxon>
        <taxon>Fungi</taxon>
        <taxon>Fungi incertae sedis</taxon>
        <taxon>Chytridiomycota</taxon>
        <taxon>Chytridiomycota incertae sedis</taxon>
        <taxon>Chytridiomycetes</taxon>
        <taxon>Synchytriales</taxon>
        <taxon>Synchytriaceae</taxon>
        <taxon>Synchytrium</taxon>
    </lineage>
</organism>
<comment type="caution">
    <text evidence="7">The sequence shown here is derived from an EMBL/GenBank/DDBJ whole genome shotgun (WGS) entry which is preliminary data.</text>
</comment>
<dbReference type="InterPro" id="IPR056541">
    <property type="entry name" value="Ig-like_POM152"/>
</dbReference>
<feature type="domain" description="Nucleoporin POM152 Ig-like" evidence="4">
    <location>
        <begin position="1095"/>
        <end position="1160"/>
    </location>
</feature>
<evidence type="ECO:0000259" key="5">
    <source>
        <dbReference type="Pfam" id="PF24519"/>
    </source>
</evidence>
<dbReference type="Pfam" id="PF24519">
    <property type="entry name" value="Ig-like_Pom152_1"/>
    <property type="match status" value="1"/>
</dbReference>
<dbReference type="GeneID" id="42004586"/>
<dbReference type="GO" id="GO:0070762">
    <property type="term" value="C:nuclear pore transmembrane ring"/>
    <property type="evidence" value="ECO:0007669"/>
    <property type="project" value="TreeGrafter"/>
</dbReference>
<dbReference type="PANTHER" id="PTHR28206">
    <property type="entry name" value="NUCLEOPORIN POM152"/>
    <property type="match status" value="1"/>
</dbReference>
<feature type="domain" description="Nucleoporin POM152 immunoglobulin-like" evidence="2">
    <location>
        <begin position="785"/>
        <end position="870"/>
    </location>
</feature>
<feature type="domain" description="Nucleoporin POM152 first Ig-like" evidence="5">
    <location>
        <begin position="129"/>
        <end position="220"/>
    </location>
</feature>
<evidence type="ECO:0000259" key="3">
    <source>
        <dbReference type="Pfam" id="PF24097"/>
    </source>
</evidence>
<dbReference type="InterPro" id="IPR056540">
    <property type="entry name" value="TMD_POM152"/>
</dbReference>
<evidence type="ECO:0008006" key="9">
    <source>
        <dbReference type="Google" id="ProtNLM"/>
    </source>
</evidence>
<dbReference type="InterPro" id="IPR056544">
    <property type="entry name" value="Ig_POM152"/>
</dbReference>
<dbReference type="STRING" id="1806994.A0A507C8U7"/>
<feature type="transmembrane region" description="Helical" evidence="1">
    <location>
        <begin position="59"/>
        <end position="78"/>
    </location>
</feature>
<dbReference type="OrthoDB" id="5529162at2759"/>